<dbReference type="PROSITE" id="PS50994">
    <property type="entry name" value="INTEGRASE"/>
    <property type="match status" value="1"/>
</dbReference>
<keyword evidence="3" id="KW-1185">Reference proteome</keyword>
<protein>
    <submittedName>
        <fullName evidence="2">Integrase catalytic domain-containing protein</fullName>
    </submittedName>
</protein>
<dbReference type="InterPro" id="IPR001584">
    <property type="entry name" value="Integrase_cat-core"/>
</dbReference>
<evidence type="ECO:0000313" key="3">
    <source>
        <dbReference type="Proteomes" id="UP001331761"/>
    </source>
</evidence>
<sequence length="123" mass="13768">MGTTTAEKTIMVLKEVFSRNGLPEQLVSDNGPPFTSAEFREYCCKRGIQQIFAPPYHPNSNGEAERSVQTFKITLYKGLRSNKNLENAVLDLLFEYRVTPHAATGQAPAEMLMGRNLRTTSDI</sequence>
<dbReference type="PANTHER" id="PTHR37984:SF5">
    <property type="entry name" value="PROTEIN NYNRIN-LIKE"/>
    <property type="match status" value="1"/>
</dbReference>
<dbReference type="PANTHER" id="PTHR37984">
    <property type="entry name" value="PROTEIN CBG26694"/>
    <property type="match status" value="1"/>
</dbReference>
<gene>
    <name evidence="2" type="ORF">GCK32_006215</name>
</gene>
<evidence type="ECO:0000259" key="1">
    <source>
        <dbReference type="PROSITE" id="PS50994"/>
    </source>
</evidence>
<feature type="domain" description="Integrase catalytic" evidence="1">
    <location>
        <begin position="1"/>
        <end position="116"/>
    </location>
</feature>
<dbReference type="InterPro" id="IPR050951">
    <property type="entry name" value="Retrovirus_Pol_polyprotein"/>
</dbReference>
<accession>A0AAN8FL10</accession>
<comment type="caution">
    <text evidence="2">The sequence shown here is derived from an EMBL/GenBank/DDBJ whole genome shotgun (WGS) entry which is preliminary data.</text>
</comment>
<dbReference type="InterPro" id="IPR036397">
    <property type="entry name" value="RNaseH_sf"/>
</dbReference>
<dbReference type="GO" id="GO:0015074">
    <property type="term" value="P:DNA integration"/>
    <property type="evidence" value="ECO:0007669"/>
    <property type="project" value="InterPro"/>
</dbReference>
<dbReference type="Proteomes" id="UP001331761">
    <property type="component" value="Unassembled WGS sequence"/>
</dbReference>
<organism evidence="2 3">
    <name type="scientific">Trichostrongylus colubriformis</name>
    <name type="common">Black scour worm</name>
    <dbReference type="NCBI Taxonomy" id="6319"/>
    <lineage>
        <taxon>Eukaryota</taxon>
        <taxon>Metazoa</taxon>
        <taxon>Ecdysozoa</taxon>
        <taxon>Nematoda</taxon>
        <taxon>Chromadorea</taxon>
        <taxon>Rhabditida</taxon>
        <taxon>Rhabditina</taxon>
        <taxon>Rhabditomorpha</taxon>
        <taxon>Strongyloidea</taxon>
        <taxon>Trichostrongylidae</taxon>
        <taxon>Trichostrongylus</taxon>
    </lineage>
</organism>
<proteinExistence type="predicted"/>
<evidence type="ECO:0000313" key="2">
    <source>
        <dbReference type="EMBL" id="KAK5978530.1"/>
    </source>
</evidence>
<dbReference type="Gene3D" id="3.30.420.10">
    <property type="entry name" value="Ribonuclease H-like superfamily/Ribonuclease H"/>
    <property type="match status" value="1"/>
</dbReference>
<dbReference type="GO" id="GO:0003676">
    <property type="term" value="F:nucleic acid binding"/>
    <property type="evidence" value="ECO:0007669"/>
    <property type="project" value="InterPro"/>
</dbReference>
<dbReference type="SUPFAM" id="SSF53098">
    <property type="entry name" value="Ribonuclease H-like"/>
    <property type="match status" value="1"/>
</dbReference>
<dbReference type="AlphaFoldDB" id="A0AAN8FL10"/>
<dbReference type="EMBL" id="WIXE01009341">
    <property type="protein sequence ID" value="KAK5978530.1"/>
    <property type="molecule type" value="Genomic_DNA"/>
</dbReference>
<reference evidence="2 3" key="1">
    <citation type="submission" date="2019-10" db="EMBL/GenBank/DDBJ databases">
        <title>Assembly and Annotation for the nematode Trichostrongylus colubriformis.</title>
        <authorList>
            <person name="Martin J."/>
        </authorList>
    </citation>
    <scope>NUCLEOTIDE SEQUENCE [LARGE SCALE GENOMIC DNA]</scope>
    <source>
        <strain evidence="2">G859</strain>
        <tissue evidence="2">Whole worm</tissue>
    </source>
</reference>
<dbReference type="Pfam" id="PF00665">
    <property type="entry name" value="rve"/>
    <property type="match status" value="1"/>
</dbReference>
<name>A0AAN8FL10_TRICO</name>
<dbReference type="InterPro" id="IPR012337">
    <property type="entry name" value="RNaseH-like_sf"/>
</dbReference>